<comment type="caution">
    <text evidence="5">The sequence shown here is derived from an EMBL/GenBank/DDBJ whole genome shotgun (WGS) entry which is preliminary data.</text>
</comment>
<dbReference type="AlphaFoldDB" id="A0A645G3X7"/>
<reference evidence="5" key="1">
    <citation type="submission" date="2019-08" db="EMBL/GenBank/DDBJ databases">
        <authorList>
            <person name="Kucharzyk K."/>
            <person name="Murdoch R.W."/>
            <person name="Higgins S."/>
            <person name="Loffler F."/>
        </authorList>
    </citation>
    <scope>NUCLEOTIDE SEQUENCE</scope>
</reference>
<feature type="domain" description="Transcriptional regulator LacI/GalR-like sensor" evidence="4">
    <location>
        <begin position="2"/>
        <end position="152"/>
    </location>
</feature>
<evidence type="ECO:0000256" key="3">
    <source>
        <dbReference type="ARBA" id="ARBA00023163"/>
    </source>
</evidence>
<evidence type="ECO:0000256" key="2">
    <source>
        <dbReference type="ARBA" id="ARBA00023125"/>
    </source>
</evidence>
<dbReference type="InterPro" id="IPR046335">
    <property type="entry name" value="LacI/GalR-like_sensor"/>
</dbReference>
<keyword evidence="3" id="KW-0804">Transcription</keyword>
<dbReference type="InterPro" id="IPR028082">
    <property type="entry name" value="Peripla_BP_I"/>
</dbReference>
<accession>A0A645G3X7</accession>
<dbReference type="Pfam" id="PF13377">
    <property type="entry name" value="Peripla_BP_3"/>
    <property type="match status" value="1"/>
</dbReference>
<dbReference type="EMBL" id="VSSQ01066254">
    <property type="protein sequence ID" value="MPN18834.1"/>
    <property type="molecule type" value="Genomic_DNA"/>
</dbReference>
<evidence type="ECO:0000313" key="5">
    <source>
        <dbReference type="EMBL" id="MPN18834.1"/>
    </source>
</evidence>
<gene>
    <name evidence="5" type="ORF">SDC9_166199</name>
</gene>
<evidence type="ECO:0000259" key="4">
    <source>
        <dbReference type="Pfam" id="PF13377"/>
    </source>
</evidence>
<evidence type="ECO:0000256" key="1">
    <source>
        <dbReference type="ARBA" id="ARBA00023015"/>
    </source>
</evidence>
<keyword evidence="2" id="KW-0238">DNA-binding</keyword>
<protein>
    <recommendedName>
        <fullName evidence="4">Transcriptional regulator LacI/GalR-like sensor domain-containing protein</fullName>
    </recommendedName>
</protein>
<dbReference type="SUPFAM" id="SSF53822">
    <property type="entry name" value="Periplasmic binding protein-like I"/>
    <property type="match status" value="1"/>
</dbReference>
<dbReference type="GO" id="GO:0003677">
    <property type="term" value="F:DNA binding"/>
    <property type="evidence" value="ECO:0007669"/>
    <property type="project" value="UniProtKB-KW"/>
</dbReference>
<keyword evidence="1" id="KW-0805">Transcription regulation</keyword>
<dbReference type="Gene3D" id="3.40.50.2300">
    <property type="match status" value="1"/>
</dbReference>
<organism evidence="5">
    <name type="scientific">bioreactor metagenome</name>
    <dbReference type="NCBI Taxonomy" id="1076179"/>
    <lineage>
        <taxon>unclassified sequences</taxon>
        <taxon>metagenomes</taxon>
        <taxon>ecological metagenomes</taxon>
    </lineage>
</organism>
<proteinExistence type="predicted"/>
<sequence length="165" mass="18172">MEAFYRQGHRRIALLIAGRDTYLDRNRERLFLLSAAALPGVEAKVAAGNEPVTILGELRFQRVTALFAPSFNAQLPVYHALKLLDWKVPDEISVIVHGTDNISRYLLPVPSELRADFEAISREAVNMLKKLIAGQKAPGNIKIPYRFIPGGSIAPPPAVPGPVPR</sequence>
<name>A0A645G3X7_9ZZZZ</name>